<keyword evidence="1" id="KW-0479">Metal-binding</keyword>
<dbReference type="SMART" id="SM00980">
    <property type="entry name" value="THAP"/>
    <property type="match status" value="1"/>
</dbReference>
<dbReference type="InterPro" id="IPR021896">
    <property type="entry name" value="THAP9-like_HTH"/>
</dbReference>
<dbReference type="EnsemblMetazoa" id="AAEL021266-RA">
    <property type="protein sequence ID" value="AAEL021266-PA"/>
    <property type="gene ID" value="AAEL021266"/>
</dbReference>
<dbReference type="InterPro" id="IPR048365">
    <property type="entry name" value="TNP-like_RNaseH_N"/>
</dbReference>
<dbReference type="SMART" id="SM00692">
    <property type="entry name" value="DM3"/>
    <property type="match status" value="1"/>
</dbReference>
<keyword evidence="4" id="KW-0238">DNA-binding</keyword>
<evidence type="ECO:0000313" key="6">
    <source>
        <dbReference type="Proteomes" id="UP000008820"/>
    </source>
</evidence>
<dbReference type="PANTHER" id="PTHR46600:SF11">
    <property type="entry name" value="THAP DOMAIN-CONTAINING PROTEIN 10"/>
    <property type="match status" value="1"/>
</dbReference>
<sequence>MGRKCEFYLCGNHQGSSERTKHVSFYGFPKSEVLCALWVESCLSEEILEVFKTLGASAFSKRKICSDHFPSEAFRDVHNKNKGLKPGAVPTSRAKIDFNAGFESFLANSQDAANENLESNEMTVEFIDGDDDFAKWFQLTSTETFPENEHQNYSTTNDDTPNSNAGECSMAADYSLSPAQSDIETECLLQQPAFDNPENILQTSSEVSEQRKHFEGIEEFEVIILSQDSIESHSQVDKTIEFRQRIKEKEATIKALRRKIHFLRRQMFVQDQTSKRRLMANNKHKKLIFSLRKELRLLKKTKTENELLGEQAKQNPIIYDTLKNATRSTKGRRYHSDTKKFASGTYLSGPRTYRFVRKSTHLVLPHKSTVYGYNRNIRINPGLNKTILSRMKNRVKDFKSKRDRIVMVCLDGMSIKPELTYCAKSDTFHGFPFDGTNRRIEKNDPAKLATEAVVVMTSGIYSRFKQVIVPIPYLMP</sequence>
<dbReference type="InParanoid" id="A0A6I8U2C5"/>
<gene>
    <name evidence="5" type="primary">110679523</name>
</gene>
<dbReference type="InterPro" id="IPR006612">
    <property type="entry name" value="THAP_Znf"/>
</dbReference>
<organism evidence="5 6">
    <name type="scientific">Aedes aegypti</name>
    <name type="common">Yellowfever mosquito</name>
    <name type="synonym">Culex aegypti</name>
    <dbReference type="NCBI Taxonomy" id="7159"/>
    <lineage>
        <taxon>Eukaryota</taxon>
        <taxon>Metazoa</taxon>
        <taxon>Ecdysozoa</taxon>
        <taxon>Arthropoda</taxon>
        <taxon>Hexapoda</taxon>
        <taxon>Insecta</taxon>
        <taxon>Pterygota</taxon>
        <taxon>Neoptera</taxon>
        <taxon>Endopterygota</taxon>
        <taxon>Diptera</taxon>
        <taxon>Nematocera</taxon>
        <taxon>Culicoidea</taxon>
        <taxon>Culicidae</taxon>
        <taxon>Culicinae</taxon>
        <taxon>Aedini</taxon>
        <taxon>Aedes</taxon>
        <taxon>Stegomyia</taxon>
    </lineage>
</organism>
<dbReference type="Pfam" id="PF05485">
    <property type="entry name" value="THAP"/>
    <property type="match status" value="1"/>
</dbReference>
<dbReference type="PANTHER" id="PTHR46600">
    <property type="entry name" value="THAP DOMAIN-CONTAINING"/>
    <property type="match status" value="1"/>
</dbReference>
<keyword evidence="3" id="KW-0862">Zinc</keyword>
<dbReference type="Pfam" id="PF12017">
    <property type="entry name" value="Tnp_P_element"/>
    <property type="match status" value="1"/>
</dbReference>
<dbReference type="GO" id="GO:0008270">
    <property type="term" value="F:zinc ion binding"/>
    <property type="evidence" value="ECO:0007669"/>
    <property type="project" value="UniProtKB-KW"/>
</dbReference>
<dbReference type="OrthoDB" id="7764381at2759"/>
<evidence type="ECO:0000256" key="2">
    <source>
        <dbReference type="ARBA" id="ARBA00022771"/>
    </source>
</evidence>
<evidence type="ECO:0000313" key="5">
    <source>
        <dbReference type="EnsemblMetazoa" id="AAEL021266-PA"/>
    </source>
</evidence>
<reference evidence="5" key="2">
    <citation type="submission" date="2020-05" db="UniProtKB">
        <authorList>
            <consortium name="EnsemblMetazoa"/>
        </authorList>
    </citation>
    <scope>IDENTIFICATION</scope>
    <source>
        <strain evidence="5">LVP_AGWG</strain>
    </source>
</reference>
<evidence type="ECO:0000256" key="1">
    <source>
        <dbReference type="ARBA" id="ARBA00022723"/>
    </source>
</evidence>
<evidence type="ECO:0000256" key="3">
    <source>
        <dbReference type="ARBA" id="ARBA00022833"/>
    </source>
</evidence>
<protein>
    <submittedName>
        <fullName evidence="5">Uncharacterized protein</fullName>
    </submittedName>
</protein>
<dbReference type="PROSITE" id="PS50950">
    <property type="entry name" value="ZF_THAP"/>
    <property type="match status" value="1"/>
</dbReference>
<keyword evidence="6" id="KW-1185">Reference proteome</keyword>
<dbReference type="Proteomes" id="UP000008820">
    <property type="component" value="Chromosome 3"/>
</dbReference>
<accession>A0A6I8U2C5</accession>
<dbReference type="SUPFAM" id="SSF57716">
    <property type="entry name" value="Glucocorticoid receptor-like (DNA-binding domain)"/>
    <property type="match status" value="1"/>
</dbReference>
<evidence type="ECO:0000256" key="4">
    <source>
        <dbReference type="ARBA" id="ARBA00023125"/>
    </source>
</evidence>
<proteinExistence type="predicted"/>
<dbReference type="AlphaFoldDB" id="A0A6I8U2C5"/>
<dbReference type="GO" id="GO:0043565">
    <property type="term" value="F:sequence-specific DNA binding"/>
    <property type="evidence" value="ECO:0007669"/>
    <property type="project" value="InterPro"/>
</dbReference>
<reference evidence="5 6" key="1">
    <citation type="submission" date="2017-06" db="EMBL/GenBank/DDBJ databases">
        <title>Aedes aegypti genome working group (AGWG) sequencing and assembly.</title>
        <authorList>
            <consortium name="Aedes aegypti Genome Working Group (AGWG)"/>
            <person name="Matthews B.J."/>
        </authorList>
    </citation>
    <scope>NUCLEOTIDE SEQUENCE [LARGE SCALE GENOMIC DNA]</scope>
    <source>
        <strain evidence="5 6">LVP_AGWG</strain>
    </source>
</reference>
<dbReference type="Pfam" id="PF21787">
    <property type="entry name" value="TNP-like_RNaseH_N"/>
    <property type="match status" value="1"/>
</dbReference>
<dbReference type="InterPro" id="IPR026516">
    <property type="entry name" value="THAP1/10"/>
</dbReference>
<name>A0A6I8U2C5_AEDAE</name>
<keyword evidence="2" id="KW-0863">Zinc-finger</keyword>